<protein>
    <recommendedName>
        <fullName evidence="1">SidC N-terminal domain-containing protein</fullName>
    </recommendedName>
</protein>
<dbReference type="EMBL" id="NBTX02000004">
    <property type="protein sequence ID" value="PNL60355.1"/>
    <property type="molecule type" value="Genomic_DNA"/>
</dbReference>
<dbReference type="Proteomes" id="UP000192511">
    <property type="component" value="Unassembled WGS sequence"/>
</dbReference>
<name>A0AAX0WQV6_9GAMM</name>
<dbReference type="Pfam" id="PF18219">
    <property type="entry name" value="SidC_N"/>
    <property type="match status" value="1"/>
</dbReference>
<sequence length="752" mass="85230">MRIVLREPVSPRYIYINPETHQIHLMVPIVGGQEISTDNTCKATAALRTFFNGGAIQELNAYRSALALDIALLDESNPQRVNKEKRFVQIEAYIKAVQAMQYRYADAITAFLKKPSNLYSIQLRPREQDNQSKVVNPAFHIERRNDAEGLPLSPLYQAMHDIFPNSTIAVSDPRSVLIKSVLNNLSASSGFEDIQRVLEEQCFTLFGLFVDFTKHSDGTSASKEALDSLMGFRENTTQQNYIDALLGACAPELWQSIPTPPFYSIPTTSVDEKTERLSILTQFFLANLTVYCKAKGISTQNFGTTLDSSPALSNDLVQIVFTALSSGDDVERQLCAFCNIHAAEFGLSRSLNEEDMTSIKQKFERTYRAVTATKENPHMDDFMILDKEATGAIAKFVTHQGSICVDFAEIIDPVAASASPEYFESIRADFVIHPVEISHKNECVAGAVDIEPEVLLARINDEQFEALPETVKETCKLHPNFHMHQFLHYIAKGKQKEAEALLITIPENAQTLIRTPGVFTDYSGRTFNCTAYEYAYWAKDTHMCRMLEQHMNEETKVEILARIDNMEVTDPETGQKKGLVYQQHGVTHHSAHFDFTPLKDALQRYVDGYDAWFKAKNWDAIKAGWMDVGKAQRDVPAHVAQEYCRDDRSFYPCPEFNEEHLPRILTFYNPHNRQANDSWYPFTASNADLGFNFALLRGSCTRAIREVDCNTSRQWRLVSVDLTAVKRLDEVRTSDLVLSRERLTPPRLQYNA</sequence>
<comment type="caution">
    <text evidence="2">The sequence shown here is derived from an EMBL/GenBank/DDBJ whole genome shotgun (WGS) entry which is preliminary data.</text>
</comment>
<organism evidence="2 3">
    <name type="scientific">Legionella anisa</name>
    <dbReference type="NCBI Taxonomy" id="28082"/>
    <lineage>
        <taxon>Bacteria</taxon>
        <taxon>Pseudomonadati</taxon>
        <taxon>Pseudomonadota</taxon>
        <taxon>Gammaproteobacteria</taxon>
        <taxon>Legionellales</taxon>
        <taxon>Legionellaceae</taxon>
        <taxon>Legionella</taxon>
    </lineage>
</organism>
<dbReference type="InterPro" id="IPR041264">
    <property type="entry name" value="SidC_N"/>
</dbReference>
<accession>A0AAX0WQV6</accession>
<dbReference type="RefSeq" id="WP_019234113.1">
    <property type="nucleotide sequence ID" value="NZ_CAAAHR010000002.1"/>
</dbReference>
<gene>
    <name evidence="2" type="ORF">A6J39_003525</name>
</gene>
<keyword evidence="3" id="KW-1185">Reference proteome</keyword>
<dbReference type="AlphaFoldDB" id="A0AAX0WQV6"/>
<evidence type="ECO:0000259" key="1">
    <source>
        <dbReference type="Pfam" id="PF18219"/>
    </source>
</evidence>
<reference evidence="2" key="1">
    <citation type="submission" date="2017-12" db="EMBL/GenBank/DDBJ databases">
        <title>FDA dAtabase for Regulatory Grade micrObial Sequences (FDA-ARGOS): Supporting development and validation of Infectious Disease Dx tests.</title>
        <authorList>
            <person name="Kerrigan L."/>
            <person name="Tallon L.J."/>
            <person name="Sadzewicz L."/>
            <person name="Sengamalay N."/>
            <person name="Ott S."/>
            <person name="Godinez A."/>
            <person name="Nagaraj S."/>
            <person name="Vavikolanu K."/>
            <person name="Vyas G."/>
            <person name="Nadendla S."/>
            <person name="Aluvathingal J."/>
            <person name="Sichtig H."/>
        </authorList>
    </citation>
    <scope>NUCLEOTIDE SEQUENCE [LARGE SCALE GENOMIC DNA]</scope>
    <source>
        <strain evidence="2">FDAARGOS_200</strain>
    </source>
</reference>
<proteinExistence type="predicted"/>
<dbReference type="GeneID" id="98064734"/>
<feature type="domain" description="SidC N-terminal" evidence="1">
    <location>
        <begin position="4"/>
        <end position="445"/>
    </location>
</feature>
<evidence type="ECO:0000313" key="2">
    <source>
        <dbReference type="EMBL" id="PNL60355.1"/>
    </source>
</evidence>
<evidence type="ECO:0000313" key="3">
    <source>
        <dbReference type="Proteomes" id="UP000192511"/>
    </source>
</evidence>